<proteinExistence type="predicted"/>
<protein>
    <recommendedName>
        <fullName evidence="3">Nitrate/nitrite sensing protein domain-containing protein</fullName>
    </recommendedName>
</protein>
<evidence type="ECO:0000313" key="1">
    <source>
        <dbReference type="EMBL" id="POB46015.1"/>
    </source>
</evidence>
<dbReference type="RefSeq" id="WP_103200746.1">
    <property type="nucleotide sequence ID" value="NZ_JASMUA010000004.1"/>
</dbReference>
<reference evidence="1 2" key="1">
    <citation type="journal article" date="2018" name="Front. Microbiol.">
        <title>Phylogeny of Vibrio vulnificus from the Analysis of the Core-Genome: Implications for Intra-Species Taxonomy.</title>
        <authorList>
            <person name="Roig F.J."/>
            <person name="Gonzalez-Candelas F."/>
            <person name="Sanjuan E."/>
            <person name="Fouz B."/>
            <person name="Feil E.J."/>
            <person name="Llorens C."/>
            <person name="Baker-Austin C."/>
            <person name="Oliver J.D."/>
            <person name="Danin-Poleg Y."/>
            <person name="Gibas C.J."/>
            <person name="Kashi Y."/>
            <person name="Gulig P.A."/>
            <person name="Morrison S.S."/>
            <person name="Amaro C."/>
        </authorList>
    </citation>
    <scope>NUCLEOTIDE SEQUENCE [LARGE SCALE GENOMIC DNA]</scope>
    <source>
        <strain evidence="1 2">CECT4608</strain>
    </source>
</reference>
<name>A0A2S3R0J4_VIBVL</name>
<dbReference type="EMBL" id="PDGH01000112">
    <property type="protein sequence ID" value="POB46015.1"/>
    <property type="molecule type" value="Genomic_DNA"/>
</dbReference>
<gene>
    <name evidence="1" type="ORF">CRN52_15965</name>
</gene>
<evidence type="ECO:0000313" key="2">
    <source>
        <dbReference type="Proteomes" id="UP000237466"/>
    </source>
</evidence>
<dbReference type="Proteomes" id="UP000237466">
    <property type="component" value="Unassembled WGS sequence"/>
</dbReference>
<evidence type="ECO:0008006" key="3">
    <source>
        <dbReference type="Google" id="ProtNLM"/>
    </source>
</evidence>
<organism evidence="1 2">
    <name type="scientific">Vibrio vulnificus</name>
    <dbReference type="NCBI Taxonomy" id="672"/>
    <lineage>
        <taxon>Bacteria</taxon>
        <taxon>Pseudomonadati</taxon>
        <taxon>Pseudomonadota</taxon>
        <taxon>Gammaproteobacteria</taxon>
        <taxon>Vibrionales</taxon>
        <taxon>Vibrionaceae</taxon>
        <taxon>Vibrio</taxon>
    </lineage>
</organism>
<sequence>MFVLLSSLISIAILLVLFYLSHKRERQQEQKYQVISTLREIVQLLRQHRSATHLSLLYKQVHSSEIHHTQTEILAKCQALIELASGESKPLYRILLSQYQTLFSQWQEQSIAKNQFLHGKMLRHTLFLVDETTVAWLAESERDELIDEYHCHWQVIIENLDALTQLRIAIQDLHQPQGRERFAHCAQRMVRRLNQLTLLSPYHIAAPASVEVIRELEMYASLQQEKLNKTNAYELTSLISATIFRCYDEMLDEMIESLYLPLPKLALRFT</sequence>
<dbReference type="AlphaFoldDB" id="A0A2S3R0J4"/>
<comment type="caution">
    <text evidence="1">The sequence shown here is derived from an EMBL/GenBank/DDBJ whole genome shotgun (WGS) entry which is preliminary data.</text>
</comment>
<accession>A0A2S3R0J4</accession>